<dbReference type="EMBL" id="CP001804">
    <property type="protein sequence ID" value="ACY17790.1"/>
    <property type="molecule type" value="Genomic_DNA"/>
</dbReference>
<dbReference type="InterPro" id="IPR008271">
    <property type="entry name" value="Ser/Thr_kinase_AS"/>
</dbReference>
<evidence type="ECO:0000256" key="4">
    <source>
        <dbReference type="ARBA" id="ARBA00022840"/>
    </source>
</evidence>
<keyword evidence="2 5" id="KW-0547">Nucleotide-binding</keyword>
<feature type="compositionally biased region" description="Basic and acidic residues" evidence="6">
    <location>
        <begin position="148"/>
        <end position="161"/>
    </location>
</feature>
<evidence type="ECO:0000256" key="1">
    <source>
        <dbReference type="ARBA" id="ARBA00022679"/>
    </source>
</evidence>
<protein>
    <submittedName>
        <fullName evidence="8">Serine/threonine protein kinase</fullName>
    </submittedName>
</protein>
<dbReference type="GO" id="GO:0005524">
    <property type="term" value="F:ATP binding"/>
    <property type="evidence" value="ECO:0007669"/>
    <property type="project" value="UniProtKB-UniRule"/>
</dbReference>
<dbReference type="eggNOG" id="COG0515">
    <property type="taxonomic scope" value="Bacteria"/>
</dbReference>
<feature type="binding site" evidence="5">
    <location>
        <position position="274"/>
    </location>
    <ligand>
        <name>ATP</name>
        <dbReference type="ChEBI" id="CHEBI:30616"/>
    </ligand>
</feature>
<accession>D0LXN5</accession>
<dbReference type="PANTHER" id="PTHR43289">
    <property type="entry name" value="MITOGEN-ACTIVATED PROTEIN KINASE KINASE KINASE 20-RELATED"/>
    <property type="match status" value="1"/>
</dbReference>
<dbReference type="PANTHER" id="PTHR43289:SF6">
    <property type="entry name" value="SERINE_THREONINE-PROTEIN KINASE NEKL-3"/>
    <property type="match status" value="1"/>
</dbReference>
<dbReference type="InterPro" id="IPR035965">
    <property type="entry name" value="PAS-like_dom_sf"/>
</dbReference>
<gene>
    <name evidence="8" type="ordered locus">Hoch_5305</name>
</gene>
<dbReference type="SUPFAM" id="SSF56112">
    <property type="entry name" value="Protein kinase-like (PK-like)"/>
    <property type="match status" value="1"/>
</dbReference>
<feature type="domain" description="Protein kinase" evidence="7">
    <location>
        <begin position="245"/>
        <end position="508"/>
    </location>
</feature>
<dbReference type="GO" id="GO:0004674">
    <property type="term" value="F:protein serine/threonine kinase activity"/>
    <property type="evidence" value="ECO:0007669"/>
    <property type="project" value="UniProtKB-KW"/>
</dbReference>
<keyword evidence="8" id="KW-0723">Serine/threonine-protein kinase</keyword>
<dbReference type="AlphaFoldDB" id="D0LXN5"/>
<dbReference type="STRING" id="502025.Hoch_5305"/>
<sequence length="645" mass="71032">MVSASPVTNADEVSAPDSDRTVVDRSPGQRLFDSADLMDFLGGAGIPEPVDRSATERAATVLDEHAVPAHPAAEEVSADSVIEHEFLIADDELIEHVFDNDMGLDEDDNTAPTSIPDDLRIDAQKTARYAAGVPLGGALPPPSFFDRGVPDLRDERPRQPEPEPEPARPSLLDTAAESPAPEGPGDERNPQRGFALPPPRVGRSPRTPGRRRSPREPLSAPESRPPAAPVKTDEPSPSAMVASRYRIVERIGSGGMGKVFRVSHARLGKTFALKIIRDSMAGEDRARDLFFREARLASSLSHPNIASVVDYGEDARIGAFMVMEFLQGETLNRLLKRERRLSVRQAIDIIHQVAEALHYIHSKGIVHCDIKTENILLTEVPDTKRRRLQVKLLDFGLARSTAATRNTNSLAGTPHYVAPERIRGKEASPSSDIYGLGILFYELLTGRVPWEGTVDEILSGHLNLPPVPPSRLIEQGLDPAVEKLILRALAKTPEKRHKDIAAFLYELRTVIDMLGFGRRRGARRVVVERQGNNQRDELTRAMFDACRVPMALLDRSGMILVANPAFAQFVTGITMDVEGSSVETTPLGRVWSTFTQDLARACYGNSLRRRVELEMASGEIRRLMLWLDPGLNENQAIFGVHPLDD</sequence>
<reference evidence="8 9" key="1">
    <citation type="journal article" date="2010" name="Stand. Genomic Sci.">
        <title>Complete genome sequence of Haliangium ochraceum type strain (SMP-2).</title>
        <authorList>
            <consortium name="US DOE Joint Genome Institute (JGI-PGF)"/>
            <person name="Ivanova N."/>
            <person name="Daum C."/>
            <person name="Lang E."/>
            <person name="Abt B."/>
            <person name="Kopitz M."/>
            <person name="Saunders E."/>
            <person name="Lapidus A."/>
            <person name="Lucas S."/>
            <person name="Glavina Del Rio T."/>
            <person name="Nolan M."/>
            <person name="Tice H."/>
            <person name="Copeland A."/>
            <person name="Cheng J.F."/>
            <person name="Chen F."/>
            <person name="Bruce D."/>
            <person name="Goodwin L."/>
            <person name="Pitluck S."/>
            <person name="Mavromatis K."/>
            <person name="Pati A."/>
            <person name="Mikhailova N."/>
            <person name="Chen A."/>
            <person name="Palaniappan K."/>
            <person name="Land M."/>
            <person name="Hauser L."/>
            <person name="Chang Y.J."/>
            <person name="Jeffries C.D."/>
            <person name="Detter J.C."/>
            <person name="Brettin T."/>
            <person name="Rohde M."/>
            <person name="Goker M."/>
            <person name="Bristow J."/>
            <person name="Markowitz V."/>
            <person name="Eisen J.A."/>
            <person name="Hugenholtz P."/>
            <person name="Kyrpides N.C."/>
            <person name="Klenk H.P."/>
        </authorList>
    </citation>
    <scope>NUCLEOTIDE SEQUENCE [LARGE SCALE GENOMIC DNA]</scope>
    <source>
        <strain evidence="9">DSM 14365 / CIP 107738 / JCM 11303 / AJ 13395 / SMP-2</strain>
    </source>
</reference>
<evidence type="ECO:0000256" key="5">
    <source>
        <dbReference type="PROSITE-ProRule" id="PRU10141"/>
    </source>
</evidence>
<dbReference type="InterPro" id="IPR000719">
    <property type="entry name" value="Prot_kinase_dom"/>
</dbReference>
<evidence type="ECO:0000256" key="3">
    <source>
        <dbReference type="ARBA" id="ARBA00022777"/>
    </source>
</evidence>
<dbReference type="Pfam" id="PF00069">
    <property type="entry name" value="Pkinase"/>
    <property type="match status" value="1"/>
</dbReference>
<dbReference type="KEGG" id="hoh:Hoch_5305"/>
<evidence type="ECO:0000256" key="6">
    <source>
        <dbReference type="SAM" id="MobiDB-lite"/>
    </source>
</evidence>
<dbReference type="Gene3D" id="3.30.200.20">
    <property type="entry name" value="Phosphorylase Kinase, domain 1"/>
    <property type="match status" value="1"/>
</dbReference>
<evidence type="ECO:0000313" key="9">
    <source>
        <dbReference type="Proteomes" id="UP000001880"/>
    </source>
</evidence>
<keyword evidence="9" id="KW-1185">Reference proteome</keyword>
<dbReference type="HOGENOM" id="CLU_424390_0_0_7"/>
<dbReference type="PROSITE" id="PS00107">
    <property type="entry name" value="PROTEIN_KINASE_ATP"/>
    <property type="match status" value="1"/>
</dbReference>
<evidence type="ECO:0000313" key="8">
    <source>
        <dbReference type="EMBL" id="ACY17790.1"/>
    </source>
</evidence>
<evidence type="ECO:0000256" key="2">
    <source>
        <dbReference type="ARBA" id="ARBA00022741"/>
    </source>
</evidence>
<dbReference type="Proteomes" id="UP000001880">
    <property type="component" value="Chromosome"/>
</dbReference>
<proteinExistence type="predicted"/>
<feature type="region of interest" description="Disordered" evidence="6">
    <location>
        <begin position="1"/>
        <end position="28"/>
    </location>
</feature>
<keyword evidence="1" id="KW-0808">Transferase</keyword>
<dbReference type="SMART" id="SM00220">
    <property type="entry name" value="S_TKc"/>
    <property type="match status" value="1"/>
</dbReference>
<dbReference type="CDD" id="cd14014">
    <property type="entry name" value="STKc_PknB_like"/>
    <property type="match status" value="1"/>
</dbReference>
<dbReference type="SUPFAM" id="SSF55785">
    <property type="entry name" value="PYP-like sensor domain (PAS domain)"/>
    <property type="match status" value="1"/>
</dbReference>
<organism evidence="8 9">
    <name type="scientific">Haliangium ochraceum (strain DSM 14365 / JCM 11303 / SMP-2)</name>
    <dbReference type="NCBI Taxonomy" id="502025"/>
    <lineage>
        <taxon>Bacteria</taxon>
        <taxon>Pseudomonadati</taxon>
        <taxon>Myxococcota</taxon>
        <taxon>Polyangia</taxon>
        <taxon>Haliangiales</taxon>
        <taxon>Kofleriaceae</taxon>
        <taxon>Haliangium</taxon>
    </lineage>
</organism>
<dbReference type="PROSITE" id="PS00108">
    <property type="entry name" value="PROTEIN_KINASE_ST"/>
    <property type="match status" value="1"/>
</dbReference>
<name>D0LXN5_HALO1</name>
<feature type="region of interest" description="Disordered" evidence="6">
    <location>
        <begin position="132"/>
        <end position="239"/>
    </location>
</feature>
<dbReference type="PROSITE" id="PS50011">
    <property type="entry name" value="PROTEIN_KINASE_DOM"/>
    <property type="match status" value="1"/>
</dbReference>
<keyword evidence="3 8" id="KW-0418">Kinase</keyword>
<keyword evidence="4 5" id="KW-0067">ATP-binding</keyword>
<dbReference type="InterPro" id="IPR017441">
    <property type="entry name" value="Protein_kinase_ATP_BS"/>
</dbReference>
<dbReference type="Gene3D" id="1.10.510.10">
    <property type="entry name" value="Transferase(Phosphotransferase) domain 1"/>
    <property type="match status" value="1"/>
</dbReference>
<dbReference type="InterPro" id="IPR011009">
    <property type="entry name" value="Kinase-like_dom_sf"/>
</dbReference>
<evidence type="ECO:0000259" key="7">
    <source>
        <dbReference type="PROSITE" id="PS50011"/>
    </source>
</evidence>